<evidence type="ECO:0000313" key="1">
    <source>
        <dbReference type="Proteomes" id="UP000095282"/>
    </source>
</evidence>
<dbReference type="AlphaFoldDB" id="A0A1I7UIT6"/>
<proteinExistence type="predicted"/>
<evidence type="ECO:0000313" key="2">
    <source>
        <dbReference type="WBParaSite" id="Csp11.Scaffold629.g9744.t1"/>
    </source>
</evidence>
<reference evidence="2" key="1">
    <citation type="submission" date="2016-11" db="UniProtKB">
        <authorList>
            <consortium name="WormBaseParasite"/>
        </authorList>
    </citation>
    <scope>IDENTIFICATION</scope>
</reference>
<organism evidence="1 2">
    <name type="scientific">Caenorhabditis tropicalis</name>
    <dbReference type="NCBI Taxonomy" id="1561998"/>
    <lineage>
        <taxon>Eukaryota</taxon>
        <taxon>Metazoa</taxon>
        <taxon>Ecdysozoa</taxon>
        <taxon>Nematoda</taxon>
        <taxon>Chromadorea</taxon>
        <taxon>Rhabditida</taxon>
        <taxon>Rhabditina</taxon>
        <taxon>Rhabditomorpha</taxon>
        <taxon>Rhabditoidea</taxon>
        <taxon>Rhabditidae</taxon>
        <taxon>Peloderinae</taxon>
        <taxon>Caenorhabditis</taxon>
    </lineage>
</organism>
<dbReference type="Proteomes" id="UP000095282">
    <property type="component" value="Unplaced"/>
</dbReference>
<dbReference type="WBParaSite" id="Csp11.Scaffold629.g9744.t1">
    <property type="protein sequence ID" value="Csp11.Scaffold629.g9744.t1"/>
    <property type="gene ID" value="Csp11.Scaffold629.g9744"/>
</dbReference>
<name>A0A1I7UIT6_9PELO</name>
<sequence length="91" mass="8785">MDVRKECQHCCGVGIGPALRIAKGVSGFGGGGGGREESLIGVGAFGRSSSVSNFFGGGVVSFGISGAEGGIGAFFDSGAGDSFFLTSASGI</sequence>
<keyword evidence="1" id="KW-1185">Reference proteome</keyword>
<protein>
    <submittedName>
        <fullName evidence="2">Peptidase A1 domain-containing protein</fullName>
    </submittedName>
</protein>
<accession>A0A1I7UIT6</accession>